<evidence type="ECO:0000256" key="2">
    <source>
        <dbReference type="ARBA" id="ARBA00023180"/>
    </source>
</evidence>
<dbReference type="InterPro" id="IPR000945">
    <property type="entry name" value="DBH-like"/>
</dbReference>
<proteinExistence type="predicted"/>
<dbReference type="Gene3D" id="2.60.120.230">
    <property type="match status" value="1"/>
</dbReference>
<evidence type="ECO:0000313" key="6">
    <source>
        <dbReference type="Proteomes" id="UP000663873"/>
    </source>
</evidence>
<organism evidence="5 6">
    <name type="scientific">Rotaria socialis</name>
    <dbReference type="NCBI Taxonomy" id="392032"/>
    <lineage>
        <taxon>Eukaryota</taxon>
        <taxon>Metazoa</taxon>
        <taxon>Spiralia</taxon>
        <taxon>Gnathifera</taxon>
        <taxon>Rotifera</taxon>
        <taxon>Eurotatoria</taxon>
        <taxon>Bdelloidea</taxon>
        <taxon>Philodinida</taxon>
        <taxon>Philodinidae</taxon>
        <taxon>Rotaria</taxon>
    </lineage>
</organism>
<dbReference type="InterPro" id="IPR036939">
    <property type="entry name" value="Cu2_ascorb_mOase_N_sf"/>
</dbReference>
<dbReference type="InterPro" id="IPR045266">
    <property type="entry name" value="DOH_DOMON"/>
</dbReference>
<gene>
    <name evidence="5" type="ORF">UJA718_LOCUS9928</name>
</gene>
<accession>A0A820F6A8</accession>
<comment type="caution">
    <text evidence="5">The sequence shown here is derived from an EMBL/GenBank/DDBJ whole genome shotgun (WGS) entry which is preliminary data.</text>
</comment>
<reference evidence="5" key="1">
    <citation type="submission" date="2021-02" db="EMBL/GenBank/DDBJ databases">
        <authorList>
            <person name="Nowell W R."/>
        </authorList>
    </citation>
    <scope>NUCLEOTIDE SEQUENCE</scope>
</reference>
<dbReference type="InterPro" id="IPR024548">
    <property type="entry name" value="Cu2_monoox_C"/>
</dbReference>
<dbReference type="Pfam" id="PF01082">
    <property type="entry name" value="Cu2_monooxygen"/>
    <property type="match status" value="1"/>
</dbReference>
<dbReference type="PANTHER" id="PTHR10157:SF23">
    <property type="entry name" value="MOXD1 HOMOLOG 1"/>
    <property type="match status" value="1"/>
</dbReference>
<keyword evidence="1" id="KW-1015">Disulfide bond</keyword>
<dbReference type="Proteomes" id="UP000663873">
    <property type="component" value="Unassembled WGS sequence"/>
</dbReference>
<dbReference type="InterPro" id="IPR008977">
    <property type="entry name" value="PHM/PNGase_F_dom_sf"/>
</dbReference>
<evidence type="ECO:0000256" key="1">
    <source>
        <dbReference type="ARBA" id="ARBA00023157"/>
    </source>
</evidence>
<dbReference type="GO" id="GO:0004500">
    <property type="term" value="F:dopamine beta-monooxygenase activity"/>
    <property type="evidence" value="ECO:0007669"/>
    <property type="project" value="InterPro"/>
</dbReference>
<dbReference type="SUPFAM" id="SSF49742">
    <property type="entry name" value="PHM/PNGase F"/>
    <property type="match status" value="2"/>
</dbReference>
<dbReference type="AlphaFoldDB" id="A0A820F6A8"/>
<evidence type="ECO:0000259" key="4">
    <source>
        <dbReference type="Pfam" id="PF03712"/>
    </source>
</evidence>
<dbReference type="CDD" id="cd09631">
    <property type="entry name" value="DOMON_DOH"/>
    <property type="match status" value="1"/>
</dbReference>
<dbReference type="InterPro" id="IPR000323">
    <property type="entry name" value="Cu2_ascorb_mOase_N"/>
</dbReference>
<keyword evidence="2" id="KW-0325">Glycoprotein</keyword>
<dbReference type="Pfam" id="PF03712">
    <property type="entry name" value="Cu2_monoox_C"/>
    <property type="match status" value="1"/>
</dbReference>
<keyword evidence="6" id="KW-1185">Reference proteome</keyword>
<dbReference type="InterPro" id="IPR014784">
    <property type="entry name" value="Cu2_ascorb_mOase-like_C"/>
</dbReference>
<evidence type="ECO:0000313" key="5">
    <source>
        <dbReference type="EMBL" id="CAF4257289.1"/>
    </source>
</evidence>
<evidence type="ECO:0000259" key="3">
    <source>
        <dbReference type="Pfam" id="PF01082"/>
    </source>
</evidence>
<dbReference type="PANTHER" id="PTHR10157">
    <property type="entry name" value="DOPAMINE BETA HYDROXYLASE RELATED"/>
    <property type="match status" value="1"/>
</dbReference>
<dbReference type="EMBL" id="CAJOBP010001137">
    <property type="protein sequence ID" value="CAF4257289.1"/>
    <property type="molecule type" value="Genomic_DNA"/>
</dbReference>
<protein>
    <submittedName>
        <fullName evidence="5">Uncharacterized protein</fullName>
    </submittedName>
</protein>
<sequence>MYLLRNLNVNGNLSNNSELVSIAKAASSDRYKDQFNVQLSNLSSQLTENDSCIVEPDENQLGNYLIYSIKHRTNEKKIFGQLFYQLINFNHYIYRIIIGHKLYEVRSLDLINRHLTIIDTFNSNISSNKDSITTLNRPEILFQLIDSFSKINDKYHVNIHDNEWPLGYLAITILLHLHESRLGRYAIRNSRPILDNATQDWFLLRGHEKDGWAAIQCKRLLSTCDSMNVPIKSGTNDLIFAYGLTDLDSNRPDMNIAYHDTHRNSRMIPLRSYVDTPPEDKFSRLDTFEFRLNNSAVPSTNTTYHCKIYKAPTGYPIKRHAIAHTILIDPKNVNLVHHLNLYESDPMTTLNGDRLSDGLCDEIADEIKFCSSNFATVWAVDSDAIFRRLFSADCRDSSWIRFYLGNEVRKYDFGISVWTKFIRNNTATQYFFNSEKYDFNYQYENRLLKSIKLYPGDSVATRCIYNTISKDKITLGCERTRDEMCLHMFTYYPRMNDFYACLAVNDDSVWSAMMNKTASVNNEKVKEWLLMRTWTSESASQ</sequence>
<dbReference type="Gene3D" id="2.60.120.310">
    <property type="entry name" value="Copper type II, ascorbate-dependent monooxygenase, N-terminal domain"/>
    <property type="match status" value="1"/>
</dbReference>
<dbReference type="GO" id="GO:0005507">
    <property type="term" value="F:copper ion binding"/>
    <property type="evidence" value="ECO:0007669"/>
    <property type="project" value="InterPro"/>
</dbReference>
<feature type="domain" description="Copper type II ascorbate-dependent monooxygenase N-terminal" evidence="3">
    <location>
        <begin position="288"/>
        <end position="384"/>
    </location>
</feature>
<name>A0A820F6A8_9BILA</name>
<feature type="domain" description="Copper type II ascorbate-dependent monooxygenase C-terminal" evidence="4">
    <location>
        <begin position="413"/>
        <end position="510"/>
    </location>
</feature>